<evidence type="ECO:0000256" key="1">
    <source>
        <dbReference type="ARBA" id="ARBA00022448"/>
    </source>
</evidence>
<evidence type="ECO:0000256" key="3">
    <source>
        <dbReference type="ARBA" id="ARBA00022840"/>
    </source>
</evidence>
<dbReference type="EMBL" id="FWEV01000268">
    <property type="protein sequence ID" value="SLM31467.1"/>
    <property type="molecule type" value="Genomic_DNA"/>
</dbReference>
<dbReference type="GO" id="GO:0015808">
    <property type="term" value="P:L-alanine transport"/>
    <property type="evidence" value="ECO:0007669"/>
    <property type="project" value="TreeGrafter"/>
</dbReference>
<dbReference type="InterPro" id="IPR003439">
    <property type="entry name" value="ABC_transporter-like_ATP-bd"/>
</dbReference>
<dbReference type="GO" id="GO:1903806">
    <property type="term" value="P:L-isoleucine import across plasma membrane"/>
    <property type="evidence" value="ECO:0007669"/>
    <property type="project" value="TreeGrafter"/>
</dbReference>
<dbReference type="Pfam" id="PF00005">
    <property type="entry name" value="ABC_tran"/>
    <property type="match status" value="1"/>
</dbReference>
<dbReference type="InterPro" id="IPR032823">
    <property type="entry name" value="BCA_ABC_TP_C"/>
</dbReference>
<dbReference type="PANTHER" id="PTHR45772:SF7">
    <property type="entry name" value="AMINO ACID ABC TRANSPORTER ATP-BINDING PROTEIN"/>
    <property type="match status" value="1"/>
</dbReference>
<accession>A0A1W1HG55</accession>
<gene>
    <name evidence="5" type="ORF">MTBBW1_340019</name>
</gene>
<dbReference type="CDD" id="cd03219">
    <property type="entry name" value="ABC_Mj1267_LivG_branched"/>
    <property type="match status" value="1"/>
</dbReference>
<sequence>MKDTANIMIVLETKNLTKQFGGLTAVNAVSMTLYKGDVMGLIGPNGAGKTTFINAITGLNPPTSGDVIFFGENTTGLPPEKMCRKGISRTFQIPSPFPKMSAIESVMTATVFGNPPGTIKDPVAHSRKMLEFVEFPMSEDVISEQLNTVQLKRLDLARALASNPKVLFMDEMASGLSEGELLDIMKIIRKITGQGISILMVEHIMQLIMAVCNRLLCIQFGTKIAEGPKDEVANDPKVTKAYLGSNTDEKNKAEELVAEDN</sequence>
<dbReference type="GO" id="GO:0016887">
    <property type="term" value="F:ATP hydrolysis activity"/>
    <property type="evidence" value="ECO:0007669"/>
    <property type="project" value="InterPro"/>
</dbReference>
<keyword evidence="1" id="KW-0813">Transport</keyword>
<organism evidence="5 6">
    <name type="scientific">Desulfamplus magnetovallimortis</name>
    <dbReference type="NCBI Taxonomy" id="1246637"/>
    <lineage>
        <taxon>Bacteria</taxon>
        <taxon>Pseudomonadati</taxon>
        <taxon>Thermodesulfobacteriota</taxon>
        <taxon>Desulfobacteria</taxon>
        <taxon>Desulfobacterales</taxon>
        <taxon>Desulfobacteraceae</taxon>
        <taxon>Desulfamplus</taxon>
    </lineage>
</organism>
<dbReference type="InterPro" id="IPR027417">
    <property type="entry name" value="P-loop_NTPase"/>
</dbReference>
<dbReference type="GO" id="GO:0005886">
    <property type="term" value="C:plasma membrane"/>
    <property type="evidence" value="ECO:0007669"/>
    <property type="project" value="TreeGrafter"/>
</dbReference>
<dbReference type="GO" id="GO:0015188">
    <property type="term" value="F:L-isoleucine transmembrane transporter activity"/>
    <property type="evidence" value="ECO:0007669"/>
    <property type="project" value="TreeGrafter"/>
</dbReference>
<reference evidence="5 6" key="1">
    <citation type="submission" date="2017-03" db="EMBL/GenBank/DDBJ databases">
        <authorList>
            <person name="Afonso C.L."/>
            <person name="Miller P.J."/>
            <person name="Scott M.A."/>
            <person name="Spackman E."/>
            <person name="Goraichik I."/>
            <person name="Dimitrov K.M."/>
            <person name="Suarez D.L."/>
            <person name="Swayne D.E."/>
        </authorList>
    </citation>
    <scope>NUCLEOTIDE SEQUENCE [LARGE SCALE GENOMIC DNA]</scope>
    <source>
        <strain evidence="5">PRJEB14757</strain>
    </source>
</reference>
<dbReference type="GO" id="GO:0015192">
    <property type="term" value="F:L-phenylalanine transmembrane transporter activity"/>
    <property type="evidence" value="ECO:0007669"/>
    <property type="project" value="TreeGrafter"/>
</dbReference>
<protein>
    <submittedName>
        <fullName evidence="5">ABC-type branched-chain amino acid transport systems, ATPase component</fullName>
    </submittedName>
</protein>
<dbReference type="SUPFAM" id="SSF52540">
    <property type="entry name" value="P-loop containing nucleoside triphosphate hydrolases"/>
    <property type="match status" value="1"/>
</dbReference>
<dbReference type="PROSITE" id="PS50893">
    <property type="entry name" value="ABC_TRANSPORTER_2"/>
    <property type="match status" value="1"/>
</dbReference>
<dbReference type="GO" id="GO:0042941">
    <property type="term" value="P:D-alanine transmembrane transport"/>
    <property type="evidence" value="ECO:0007669"/>
    <property type="project" value="TreeGrafter"/>
</dbReference>
<keyword evidence="3" id="KW-0067">ATP-binding</keyword>
<evidence type="ECO:0000313" key="6">
    <source>
        <dbReference type="Proteomes" id="UP000191931"/>
    </source>
</evidence>
<dbReference type="STRING" id="1246637.MTBBW1_340019"/>
<dbReference type="PANTHER" id="PTHR45772">
    <property type="entry name" value="CONSERVED COMPONENT OF ABC TRANSPORTER FOR NATURAL AMINO ACIDS-RELATED"/>
    <property type="match status" value="1"/>
</dbReference>
<evidence type="ECO:0000259" key="4">
    <source>
        <dbReference type="PROSITE" id="PS50893"/>
    </source>
</evidence>
<name>A0A1W1HG55_9BACT</name>
<feature type="domain" description="ABC transporter" evidence="4">
    <location>
        <begin position="11"/>
        <end position="245"/>
    </location>
</feature>
<dbReference type="Gene3D" id="3.40.50.300">
    <property type="entry name" value="P-loop containing nucleotide triphosphate hydrolases"/>
    <property type="match status" value="1"/>
</dbReference>
<dbReference type="GO" id="GO:0005304">
    <property type="term" value="F:L-valine transmembrane transporter activity"/>
    <property type="evidence" value="ECO:0007669"/>
    <property type="project" value="TreeGrafter"/>
</dbReference>
<dbReference type="Pfam" id="PF12399">
    <property type="entry name" value="BCA_ABC_TP_C"/>
    <property type="match status" value="1"/>
</dbReference>
<dbReference type="Proteomes" id="UP000191931">
    <property type="component" value="Unassembled WGS sequence"/>
</dbReference>
<proteinExistence type="predicted"/>
<dbReference type="GO" id="GO:0005524">
    <property type="term" value="F:ATP binding"/>
    <property type="evidence" value="ECO:0007669"/>
    <property type="project" value="UniProtKB-KW"/>
</dbReference>
<evidence type="ECO:0000313" key="5">
    <source>
        <dbReference type="EMBL" id="SLM31467.1"/>
    </source>
</evidence>
<keyword evidence="2" id="KW-0547">Nucleotide-binding</keyword>
<dbReference type="GO" id="GO:1903805">
    <property type="term" value="P:L-valine import across plasma membrane"/>
    <property type="evidence" value="ECO:0007669"/>
    <property type="project" value="TreeGrafter"/>
</dbReference>
<dbReference type="AlphaFoldDB" id="A0A1W1HG55"/>
<evidence type="ECO:0000256" key="2">
    <source>
        <dbReference type="ARBA" id="ARBA00022741"/>
    </source>
</evidence>
<dbReference type="SMART" id="SM00382">
    <property type="entry name" value="AAA"/>
    <property type="match status" value="1"/>
</dbReference>
<dbReference type="InterPro" id="IPR003593">
    <property type="entry name" value="AAA+_ATPase"/>
</dbReference>
<keyword evidence="6" id="KW-1185">Reference proteome</keyword>
<dbReference type="InterPro" id="IPR051120">
    <property type="entry name" value="ABC_AA/LPS_Transport"/>
</dbReference>